<evidence type="ECO:0000313" key="2">
    <source>
        <dbReference type="EMBL" id="KAK9125797.1"/>
    </source>
</evidence>
<comment type="caution">
    <text evidence="2">The sequence shown here is derived from an EMBL/GenBank/DDBJ whole genome shotgun (WGS) entry which is preliminary data.</text>
</comment>
<protein>
    <recommendedName>
        <fullName evidence="1">SnoaL-like domain-containing protein</fullName>
    </recommendedName>
</protein>
<evidence type="ECO:0000313" key="3">
    <source>
        <dbReference type="Proteomes" id="UP001419268"/>
    </source>
</evidence>
<gene>
    <name evidence="2" type="ORF">Scep_014643</name>
</gene>
<dbReference type="Proteomes" id="UP001419268">
    <property type="component" value="Unassembled WGS sequence"/>
</dbReference>
<dbReference type="Pfam" id="PF12680">
    <property type="entry name" value="SnoaL_2"/>
    <property type="match status" value="1"/>
</dbReference>
<dbReference type="PANTHER" id="PTHR33698:SF1">
    <property type="entry name" value="NUCLEAR TRANSPORT FACTOR 2 (NTF2) FAMILY PROTEIN"/>
    <property type="match status" value="1"/>
</dbReference>
<dbReference type="SUPFAM" id="SSF54427">
    <property type="entry name" value="NTF2-like"/>
    <property type="match status" value="1"/>
</dbReference>
<dbReference type="InterPro" id="IPR037401">
    <property type="entry name" value="SnoaL-like"/>
</dbReference>
<dbReference type="InterPro" id="IPR032710">
    <property type="entry name" value="NTF2-like_dom_sf"/>
</dbReference>
<accession>A0AAP0NZL3</accession>
<dbReference type="AlphaFoldDB" id="A0AAP0NZL3"/>
<dbReference type="EMBL" id="JBBNAG010000006">
    <property type="protein sequence ID" value="KAK9125797.1"/>
    <property type="molecule type" value="Genomic_DNA"/>
</dbReference>
<reference evidence="2 3" key="1">
    <citation type="submission" date="2024-01" db="EMBL/GenBank/DDBJ databases">
        <title>Genome assemblies of Stephania.</title>
        <authorList>
            <person name="Yang L."/>
        </authorList>
    </citation>
    <scope>NUCLEOTIDE SEQUENCE [LARGE SCALE GENOMIC DNA]</scope>
    <source>
        <strain evidence="2">JXDWG</strain>
        <tissue evidence="2">Leaf</tissue>
    </source>
</reference>
<keyword evidence="3" id="KW-1185">Reference proteome</keyword>
<dbReference type="PANTHER" id="PTHR33698">
    <property type="entry name" value="NUCLEAR TRANSPORT FACTOR 2 (NTF2)-LIKE PROTEIN"/>
    <property type="match status" value="1"/>
</dbReference>
<evidence type="ECO:0000259" key="1">
    <source>
        <dbReference type="Pfam" id="PF12680"/>
    </source>
</evidence>
<dbReference type="Gene3D" id="3.10.450.50">
    <property type="match status" value="1"/>
</dbReference>
<feature type="domain" description="SnoaL-like" evidence="1">
    <location>
        <begin position="92"/>
        <end position="183"/>
    </location>
</feature>
<name>A0AAP0NZL3_9MAGN</name>
<proteinExistence type="predicted"/>
<organism evidence="2 3">
    <name type="scientific">Stephania cephalantha</name>
    <dbReference type="NCBI Taxonomy" id="152367"/>
    <lineage>
        <taxon>Eukaryota</taxon>
        <taxon>Viridiplantae</taxon>
        <taxon>Streptophyta</taxon>
        <taxon>Embryophyta</taxon>
        <taxon>Tracheophyta</taxon>
        <taxon>Spermatophyta</taxon>
        <taxon>Magnoliopsida</taxon>
        <taxon>Ranunculales</taxon>
        <taxon>Menispermaceae</taxon>
        <taxon>Menispermoideae</taxon>
        <taxon>Cissampelideae</taxon>
        <taxon>Stephania</taxon>
    </lineage>
</organism>
<sequence>MASLIHLLPCSAVSGRACPSTTILPQLVRYKPERFITTTKTINDASVYLSKNRLVHQICFPGNHTHPIMLPRIRAIGELQPDRLSPLETVIDLYKCINMRELKKLKELIAKDCCFEDYSFIKPLKGKQEVVRFFEQLMDCMGKNVKFVIKNVCQDGSTVALTWHISWKDKCIPLTKGCSFYECSEQENKLVIKRAIIVIEPAIKPGSLVLALFKLVVYIFDEFPSASEKILEKPHIVEEFLSRVYKIFLEPLLQPVLKWYINLWKFVVRIVGYMINILLHISRLLLKKQ</sequence>